<dbReference type="VEuPathDB" id="TrichDB:TRFO_17649"/>
<evidence type="ECO:0000313" key="3">
    <source>
        <dbReference type="Proteomes" id="UP000179807"/>
    </source>
</evidence>
<evidence type="ECO:0000256" key="1">
    <source>
        <dbReference type="SAM" id="Coils"/>
    </source>
</evidence>
<feature type="coiled-coil region" evidence="1">
    <location>
        <begin position="80"/>
        <end position="107"/>
    </location>
</feature>
<proteinExistence type="predicted"/>
<gene>
    <name evidence="2" type="ORF">TRFO_17649</name>
</gene>
<dbReference type="Proteomes" id="UP000179807">
    <property type="component" value="Unassembled WGS sequence"/>
</dbReference>
<sequence length="365" mass="41695">MMNLSLDSSKEEMMSPTQSCLAIAEKIIFSLSDQTIVKRYKDFRDKLFANRPSPSTISNPRSFSMQGSDSVNVNQAYAYYQSQAKQNQKLKSQIAELSQQRPNFDDDPENGEIANKLRNLSIQILPTHKLPPKGGAVQELDTLKITIDAKMDALNYMRDELKTKNRELRNNYEALTRSLAAKKEDAKMKEESELREFEEQERSLNNDLNKAQRDLNVIIEKYRNANEENSILRQKHSDTTALLEGIQKDLSDTENLIEQFESESESLFTQIEEQKMLLSVKTKELNSVQTVQSLGLEAGEGLDISDVIQSLRKKAEALRAENSQMAFELKRMDKKQSQSSILMPTEGISMDEDELASHILKSKWQ</sequence>
<dbReference type="RefSeq" id="XP_068365626.1">
    <property type="nucleotide sequence ID" value="XM_068499711.1"/>
</dbReference>
<name>A0A1J4KMZ9_9EUKA</name>
<dbReference type="GeneID" id="94834415"/>
<dbReference type="AlphaFoldDB" id="A0A1J4KMZ9"/>
<accession>A0A1J4KMZ9</accession>
<keyword evidence="1" id="KW-0175">Coiled coil</keyword>
<protein>
    <submittedName>
        <fullName evidence="2">Uncharacterized protein</fullName>
    </submittedName>
</protein>
<dbReference type="OrthoDB" id="10462873at2759"/>
<reference evidence="2" key="1">
    <citation type="submission" date="2016-10" db="EMBL/GenBank/DDBJ databases">
        <authorList>
            <person name="Benchimol M."/>
            <person name="Almeida L.G."/>
            <person name="Vasconcelos A.T."/>
            <person name="Perreira-Neves A."/>
            <person name="Rosa I.A."/>
            <person name="Tasca T."/>
            <person name="Bogo M.R."/>
            <person name="de Souza W."/>
        </authorList>
    </citation>
    <scope>NUCLEOTIDE SEQUENCE [LARGE SCALE GENOMIC DNA]</scope>
    <source>
        <strain evidence="2">K</strain>
    </source>
</reference>
<comment type="caution">
    <text evidence="2">The sequence shown here is derived from an EMBL/GenBank/DDBJ whole genome shotgun (WGS) entry which is preliminary data.</text>
</comment>
<keyword evidence="3" id="KW-1185">Reference proteome</keyword>
<dbReference type="EMBL" id="MLAK01000562">
    <property type="protein sequence ID" value="OHT12490.1"/>
    <property type="molecule type" value="Genomic_DNA"/>
</dbReference>
<evidence type="ECO:0000313" key="2">
    <source>
        <dbReference type="EMBL" id="OHT12490.1"/>
    </source>
</evidence>
<organism evidence="2 3">
    <name type="scientific">Tritrichomonas foetus</name>
    <dbReference type="NCBI Taxonomy" id="1144522"/>
    <lineage>
        <taxon>Eukaryota</taxon>
        <taxon>Metamonada</taxon>
        <taxon>Parabasalia</taxon>
        <taxon>Tritrichomonadida</taxon>
        <taxon>Tritrichomonadidae</taxon>
        <taxon>Tritrichomonas</taxon>
    </lineage>
</organism>
<feature type="coiled-coil region" evidence="1">
    <location>
        <begin position="151"/>
        <end position="263"/>
    </location>
</feature>